<accession>A0A498CLA7</accession>
<protein>
    <submittedName>
        <fullName evidence="2">Putative membrane protein YesL</fullName>
    </submittedName>
</protein>
<dbReference type="Proteomes" id="UP000273158">
    <property type="component" value="Unassembled WGS sequence"/>
</dbReference>
<evidence type="ECO:0000313" key="3">
    <source>
        <dbReference type="Proteomes" id="UP000273158"/>
    </source>
</evidence>
<dbReference type="RefSeq" id="WP_121057500.1">
    <property type="nucleotide sequence ID" value="NZ_RCDB01000001.1"/>
</dbReference>
<dbReference type="OrthoDB" id="3402079at2"/>
<gene>
    <name evidence="2" type="ORF">C7474_0651</name>
</gene>
<keyword evidence="1" id="KW-1133">Transmembrane helix</keyword>
<sequence>MKRVTHSTWASILGVLYLGLMTNLLAVVVNLPLVVLLITTDPTTSWPFLALSAPLAGPALAAAFATFRAHVEGEMSVVRTYFAAWRRMLRPALAIGAIGTALLVVLLVDVRMLADTALSVAVVPVLLLLTVLTVAAALVALVALAEVPDARLRDILRASLYLSVRRWHFSLVSLAVVAMQIALFTQSPAFALGLTAAPALYVAWANSRYLLRPVLGIPDAVAA</sequence>
<name>A0A498CLA7_9MICO</name>
<keyword evidence="1" id="KW-0812">Transmembrane</keyword>
<proteinExistence type="predicted"/>
<feature type="transmembrane region" description="Helical" evidence="1">
    <location>
        <begin position="12"/>
        <end position="39"/>
    </location>
</feature>
<keyword evidence="1" id="KW-0472">Membrane</keyword>
<feature type="transmembrane region" description="Helical" evidence="1">
    <location>
        <begin position="45"/>
        <end position="67"/>
    </location>
</feature>
<dbReference type="Pfam" id="PF04854">
    <property type="entry name" value="DUF624"/>
    <property type="match status" value="1"/>
</dbReference>
<feature type="transmembrane region" description="Helical" evidence="1">
    <location>
        <begin position="166"/>
        <end position="183"/>
    </location>
</feature>
<evidence type="ECO:0000313" key="2">
    <source>
        <dbReference type="EMBL" id="RLK52698.1"/>
    </source>
</evidence>
<feature type="transmembrane region" description="Helical" evidence="1">
    <location>
        <begin position="88"/>
        <end position="108"/>
    </location>
</feature>
<feature type="transmembrane region" description="Helical" evidence="1">
    <location>
        <begin position="189"/>
        <end position="206"/>
    </location>
</feature>
<dbReference type="AlphaFoldDB" id="A0A498CLA7"/>
<keyword evidence="3" id="KW-1185">Reference proteome</keyword>
<feature type="transmembrane region" description="Helical" evidence="1">
    <location>
        <begin position="120"/>
        <end position="145"/>
    </location>
</feature>
<reference evidence="2 3" key="1">
    <citation type="journal article" date="2015" name="Stand. Genomic Sci.">
        <title>Genomic Encyclopedia of Bacterial and Archaeal Type Strains, Phase III: the genomes of soil and plant-associated and newly described type strains.</title>
        <authorList>
            <person name="Whitman W.B."/>
            <person name="Woyke T."/>
            <person name="Klenk H.P."/>
            <person name="Zhou Y."/>
            <person name="Lilburn T.G."/>
            <person name="Beck B.J."/>
            <person name="De Vos P."/>
            <person name="Vandamme P."/>
            <person name="Eisen J.A."/>
            <person name="Garrity G."/>
            <person name="Hugenholtz P."/>
            <person name="Kyrpides N.C."/>
        </authorList>
    </citation>
    <scope>NUCLEOTIDE SEQUENCE [LARGE SCALE GENOMIC DNA]</scope>
    <source>
        <strain evidence="2 3">S2T63</strain>
    </source>
</reference>
<organism evidence="2 3">
    <name type="scientific">Microbacterium telephonicum</name>
    <dbReference type="NCBI Taxonomy" id="1714841"/>
    <lineage>
        <taxon>Bacteria</taxon>
        <taxon>Bacillati</taxon>
        <taxon>Actinomycetota</taxon>
        <taxon>Actinomycetes</taxon>
        <taxon>Micrococcales</taxon>
        <taxon>Microbacteriaceae</taxon>
        <taxon>Microbacterium</taxon>
    </lineage>
</organism>
<dbReference type="EMBL" id="RCDB01000001">
    <property type="protein sequence ID" value="RLK52698.1"/>
    <property type="molecule type" value="Genomic_DNA"/>
</dbReference>
<comment type="caution">
    <text evidence="2">The sequence shown here is derived from an EMBL/GenBank/DDBJ whole genome shotgun (WGS) entry which is preliminary data.</text>
</comment>
<evidence type="ECO:0000256" key="1">
    <source>
        <dbReference type="SAM" id="Phobius"/>
    </source>
</evidence>
<dbReference type="InterPro" id="IPR006938">
    <property type="entry name" value="DUF624"/>
</dbReference>